<feature type="compositionally biased region" description="Acidic residues" evidence="4">
    <location>
        <begin position="430"/>
        <end position="440"/>
    </location>
</feature>
<dbReference type="SMART" id="SM01424">
    <property type="entry name" value="HAP1_N"/>
    <property type="match status" value="1"/>
</dbReference>
<feature type="non-terminal residue" evidence="6">
    <location>
        <position position="1"/>
    </location>
</feature>
<keyword evidence="3" id="KW-0496">Mitochondrion</keyword>
<evidence type="ECO:0000313" key="6">
    <source>
        <dbReference type="EMBL" id="KOB78736.1"/>
    </source>
</evidence>
<dbReference type="EMBL" id="JTDY01000121">
    <property type="protein sequence ID" value="KOB78736.1"/>
    <property type="molecule type" value="Genomic_DNA"/>
</dbReference>
<evidence type="ECO:0000256" key="3">
    <source>
        <dbReference type="ARBA" id="ARBA00023128"/>
    </source>
</evidence>
<gene>
    <name evidence="6" type="ORF">OBRU01_01680</name>
</gene>
<evidence type="ECO:0000256" key="4">
    <source>
        <dbReference type="SAM" id="MobiDB-lite"/>
    </source>
</evidence>
<reference evidence="6 7" key="1">
    <citation type="journal article" date="2015" name="Genome Biol. Evol.">
        <title>The genome of winter moth (Operophtera brumata) provides a genomic perspective on sexual dimorphism and phenology.</title>
        <authorList>
            <person name="Derks M.F."/>
            <person name="Smit S."/>
            <person name="Salis L."/>
            <person name="Schijlen E."/>
            <person name="Bossers A."/>
            <person name="Mateman C."/>
            <person name="Pijl A.S."/>
            <person name="de Ridder D."/>
            <person name="Groenen M.A."/>
            <person name="Visser M.E."/>
            <person name="Megens H.J."/>
        </authorList>
    </citation>
    <scope>NUCLEOTIDE SEQUENCE [LARGE SCALE GENOMIC DNA]</scope>
    <source>
        <strain evidence="6">WM2013NL</strain>
        <tissue evidence="6">Head and thorax</tissue>
    </source>
</reference>
<protein>
    <submittedName>
        <fullName evidence="6">Selenide</fullName>
    </submittedName>
</protein>
<dbReference type="InterPro" id="IPR006933">
    <property type="entry name" value="HAP1_N"/>
</dbReference>
<evidence type="ECO:0000256" key="1">
    <source>
        <dbReference type="ARBA" id="ARBA00004173"/>
    </source>
</evidence>
<proteinExistence type="predicted"/>
<dbReference type="Proteomes" id="UP000037510">
    <property type="component" value="Unassembled WGS sequence"/>
</dbReference>
<organism evidence="6 7">
    <name type="scientific">Operophtera brumata</name>
    <name type="common">Winter moth</name>
    <name type="synonym">Phalaena brumata</name>
    <dbReference type="NCBI Taxonomy" id="104452"/>
    <lineage>
        <taxon>Eukaryota</taxon>
        <taxon>Metazoa</taxon>
        <taxon>Ecdysozoa</taxon>
        <taxon>Arthropoda</taxon>
        <taxon>Hexapoda</taxon>
        <taxon>Insecta</taxon>
        <taxon>Pterygota</taxon>
        <taxon>Neoptera</taxon>
        <taxon>Endopterygota</taxon>
        <taxon>Lepidoptera</taxon>
        <taxon>Glossata</taxon>
        <taxon>Ditrysia</taxon>
        <taxon>Geometroidea</taxon>
        <taxon>Geometridae</taxon>
        <taxon>Larentiinae</taxon>
        <taxon>Operophtera</taxon>
    </lineage>
</organism>
<evidence type="ECO:0000313" key="7">
    <source>
        <dbReference type="Proteomes" id="UP000037510"/>
    </source>
</evidence>
<dbReference type="GO" id="GO:0031410">
    <property type="term" value="C:cytoplasmic vesicle"/>
    <property type="evidence" value="ECO:0007669"/>
    <property type="project" value="TreeGrafter"/>
</dbReference>
<dbReference type="AlphaFoldDB" id="A0A0L7LU51"/>
<keyword evidence="7" id="KW-1185">Reference proteome</keyword>
<feature type="non-terminal residue" evidence="6">
    <location>
        <position position="522"/>
    </location>
</feature>
<accession>A0A0L7LU51</accession>
<dbReference type="GO" id="GO:0017022">
    <property type="term" value="F:myosin binding"/>
    <property type="evidence" value="ECO:0007669"/>
    <property type="project" value="TreeGrafter"/>
</dbReference>
<evidence type="ECO:0000256" key="2">
    <source>
        <dbReference type="ARBA" id="ARBA00023054"/>
    </source>
</evidence>
<comment type="caution">
    <text evidence="6">The sequence shown here is derived from an EMBL/GenBank/DDBJ whole genome shotgun (WGS) entry which is preliminary data.</text>
</comment>
<sequence length="522" mass="57822">YENQDWFIPSPALPVKPEDLALTPDQIRETLNYFRKVGRVTAEGSAGAGAGCADSSRASPPPGFDPELFQELSTLPDAELRECLGEYPDFIYHVARDRFGRLYFRVIRTLLLDRVLCSNRVSQMTKTYNDIEAVTRLLEELTARIGKELLTTQGLLEARVSSLEGDLRSANDQITQLRHDLIIKTDLLQVLTNDTEEPLSPTEQEAACAAALRRRTGALERENRALRDEASRLAAGADSAELAEQQLLRDIAHQLSSANSEATVLGSELFEERQRASDLQYQLESTTARLTASERNFQQVHIENCCCLLLSYGVMYFHVIIVRCRSDMQKSQPTWRKLKSSYGSFASAASPRVGSCPAWPLQLGYCPLAYTGRCTHLSSMQKVFETVQCASRWSNGSGPSIPGSDVADGPAARPSYFKPPPNPFSHDSFLDDSSDAESDDLYPAGRRRARGRAAPPHAARDQLAARLAGRLTRLLEDHEGVGVRGARSAAALGMRAYRLSDVEEDDDMLRLPQSSLIYTFTN</sequence>
<dbReference type="InterPro" id="IPR051946">
    <property type="entry name" value="Intracell_Traff-Reg"/>
</dbReference>
<dbReference type="Pfam" id="PF04849">
    <property type="entry name" value="HAP1_N"/>
    <property type="match status" value="1"/>
</dbReference>
<evidence type="ECO:0000259" key="5">
    <source>
        <dbReference type="SMART" id="SM01424"/>
    </source>
</evidence>
<dbReference type="GO" id="GO:0048311">
    <property type="term" value="P:mitochondrion distribution"/>
    <property type="evidence" value="ECO:0007669"/>
    <property type="project" value="TreeGrafter"/>
</dbReference>
<dbReference type="STRING" id="104452.A0A0L7LU51"/>
<feature type="domain" description="HAP1 N-terminal" evidence="5">
    <location>
        <begin position="1"/>
        <end position="341"/>
    </location>
</feature>
<comment type="subcellular location">
    <subcellularLocation>
        <location evidence="1">Mitochondrion</location>
    </subcellularLocation>
</comment>
<keyword evidence="2" id="KW-0175">Coiled coil</keyword>
<feature type="region of interest" description="Disordered" evidence="4">
    <location>
        <begin position="395"/>
        <end position="442"/>
    </location>
</feature>
<dbReference type="GO" id="GO:0006605">
    <property type="term" value="P:protein targeting"/>
    <property type="evidence" value="ECO:0007669"/>
    <property type="project" value="TreeGrafter"/>
</dbReference>
<dbReference type="GO" id="GO:0005739">
    <property type="term" value="C:mitochondrion"/>
    <property type="evidence" value="ECO:0007669"/>
    <property type="project" value="UniProtKB-SubCell"/>
</dbReference>
<dbReference type="GO" id="GO:0047496">
    <property type="term" value="P:vesicle transport along microtubule"/>
    <property type="evidence" value="ECO:0007669"/>
    <property type="project" value="TreeGrafter"/>
</dbReference>
<dbReference type="PANTHER" id="PTHR15751">
    <property type="entry name" value="TRAFFICKING KINESIN-BINDING PROTEIN"/>
    <property type="match status" value="1"/>
</dbReference>
<name>A0A0L7LU51_OPEBR</name>
<dbReference type="PANTHER" id="PTHR15751:SF12">
    <property type="entry name" value="TRAFFICKING KINESIN-BINDING PROTEIN MILT"/>
    <property type="match status" value="1"/>
</dbReference>